<dbReference type="GO" id="GO:0000155">
    <property type="term" value="F:phosphorelay sensor kinase activity"/>
    <property type="evidence" value="ECO:0007669"/>
    <property type="project" value="InterPro"/>
</dbReference>
<keyword evidence="2" id="KW-0472">Membrane</keyword>
<dbReference type="SUPFAM" id="SSF63829">
    <property type="entry name" value="Calcium-dependent phosphotriesterase"/>
    <property type="match status" value="2"/>
</dbReference>
<dbReference type="PANTHER" id="PTHR43547:SF2">
    <property type="entry name" value="HYBRID SIGNAL TRANSDUCTION HISTIDINE KINASE C"/>
    <property type="match status" value="1"/>
</dbReference>
<organism evidence="5 6">
    <name type="scientific">Sediminibacterium goheungense</name>
    <dbReference type="NCBI Taxonomy" id="1086393"/>
    <lineage>
        <taxon>Bacteria</taxon>
        <taxon>Pseudomonadati</taxon>
        <taxon>Bacteroidota</taxon>
        <taxon>Chitinophagia</taxon>
        <taxon>Chitinophagales</taxon>
        <taxon>Chitinophagaceae</taxon>
        <taxon>Sediminibacterium</taxon>
    </lineage>
</organism>
<dbReference type="Pfam" id="PF07495">
    <property type="entry name" value="Y_Y_Y"/>
    <property type="match status" value="1"/>
</dbReference>
<keyword evidence="6" id="KW-1185">Reference proteome</keyword>
<feature type="chain" id="PRO_5020805782" evidence="3">
    <location>
        <begin position="22"/>
        <end position="1023"/>
    </location>
</feature>
<protein>
    <submittedName>
        <fullName evidence="5">Two component regulator with propeller domain</fullName>
    </submittedName>
</protein>
<gene>
    <name evidence="5" type="ORF">BC659_1444</name>
</gene>
<evidence type="ECO:0000313" key="5">
    <source>
        <dbReference type="EMBL" id="TDO29355.1"/>
    </source>
</evidence>
<feature type="signal peptide" evidence="3">
    <location>
        <begin position="1"/>
        <end position="21"/>
    </location>
</feature>
<dbReference type="InterPro" id="IPR011123">
    <property type="entry name" value="Y_Y_Y"/>
</dbReference>
<evidence type="ECO:0000256" key="2">
    <source>
        <dbReference type="SAM" id="Phobius"/>
    </source>
</evidence>
<dbReference type="Gene3D" id="3.30.565.10">
    <property type="entry name" value="Histidine kinase-like ATPase, C-terminal domain"/>
    <property type="match status" value="1"/>
</dbReference>
<feature type="transmembrane region" description="Helical" evidence="2">
    <location>
        <begin position="795"/>
        <end position="812"/>
    </location>
</feature>
<dbReference type="InterPro" id="IPR011712">
    <property type="entry name" value="Sig_transdc_His_kin_sub3_dim/P"/>
</dbReference>
<dbReference type="InterPro" id="IPR013783">
    <property type="entry name" value="Ig-like_fold"/>
</dbReference>
<name>A0A4R6J544_9BACT</name>
<dbReference type="Gene3D" id="2.60.40.10">
    <property type="entry name" value="Immunoglobulins"/>
    <property type="match status" value="1"/>
</dbReference>
<dbReference type="GO" id="GO:0016020">
    <property type="term" value="C:membrane"/>
    <property type="evidence" value="ECO:0007669"/>
    <property type="project" value="InterPro"/>
</dbReference>
<dbReference type="PROSITE" id="PS50109">
    <property type="entry name" value="HIS_KIN"/>
    <property type="match status" value="1"/>
</dbReference>
<evidence type="ECO:0000256" key="1">
    <source>
        <dbReference type="ARBA" id="ARBA00022553"/>
    </source>
</evidence>
<dbReference type="CDD" id="cd16917">
    <property type="entry name" value="HATPase_UhpB-NarQ-NarX-like"/>
    <property type="match status" value="1"/>
</dbReference>
<dbReference type="SUPFAM" id="SSF55874">
    <property type="entry name" value="ATPase domain of HSP90 chaperone/DNA topoisomerase II/histidine kinase"/>
    <property type="match status" value="1"/>
</dbReference>
<dbReference type="Pfam" id="PF02518">
    <property type="entry name" value="HATPase_c"/>
    <property type="match status" value="1"/>
</dbReference>
<dbReference type="EMBL" id="SNWP01000010">
    <property type="protein sequence ID" value="TDO29355.1"/>
    <property type="molecule type" value="Genomic_DNA"/>
</dbReference>
<dbReference type="Pfam" id="PF07730">
    <property type="entry name" value="HisKA_3"/>
    <property type="match status" value="1"/>
</dbReference>
<keyword evidence="3" id="KW-0732">Signal</keyword>
<dbReference type="Pfam" id="PF07494">
    <property type="entry name" value="Reg_prop"/>
    <property type="match status" value="3"/>
</dbReference>
<evidence type="ECO:0000259" key="4">
    <source>
        <dbReference type="PROSITE" id="PS50109"/>
    </source>
</evidence>
<feature type="domain" description="Histidine kinase" evidence="4">
    <location>
        <begin position="829"/>
        <end position="1023"/>
    </location>
</feature>
<accession>A0A4R6J544</accession>
<dbReference type="Gene3D" id="2.130.10.10">
    <property type="entry name" value="YVTN repeat-like/Quinoprotein amine dehydrogenase"/>
    <property type="match status" value="2"/>
</dbReference>
<dbReference type="Proteomes" id="UP000295741">
    <property type="component" value="Unassembled WGS sequence"/>
</dbReference>
<evidence type="ECO:0000256" key="3">
    <source>
        <dbReference type="SAM" id="SignalP"/>
    </source>
</evidence>
<keyword evidence="2" id="KW-0812">Transmembrane</keyword>
<dbReference type="GO" id="GO:0046983">
    <property type="term" value="F:protein dimerization activity"/>
    <property type="evidence" value="ECO:0007669"/>
    <property type="project" value="InterPro"/>
</dbReference>
<keyword evidence="2" id="KW-1133">Transmembrane helix</keyword>
<dbReference type="InterPro" id="IPR005467">
    <property type="entry name" value="His_kinase_dom"/>
</dbReference>
<dbReference type="Gene3D" id="1.20.5.1930">
    <property type="match status" value="1"/>
</dbReference>
<sequence>MPLRLYSLVFVFFFCVVFASAQENFTFTHLNTDDGLASNDVRALYQDHKGFIWIGSANGLQRFDGTKFISFSMGNKKGSDPLPISLIEFIVPGKNGTLWLYFPELREVGLFDPAKFIYKKVAIKPPTPLPGRIMPRLWNDSKGNIYLTIQPIGILKFDEKENAFTASAPFRIPKGWFFGIASAEDKKNGLLWLSCSDNGLAAYDEKTGETYTRLYNPKKIPLLNNWRVQEALSNIYIDSKQRYWLYNWPVYGGGSEIVHCLDSTGNRYLKDTTGLSLPDNEYFEYRHMIDLPRSGLWVFGLNTLFSYSKKNNRFNYYKNDPLSSIAIHYEIAHQVIEDREGGVWVATDEGIYFTSPGKDGNGVQNMIFSEAKKSRDFTDIIELRNGDYWLTNWGQGVLTMDKFFKPKPYQIFKNFPANWNSAQRGGVNLTWCMHEEKATGDVWIGSNGGLITRFNPATNKTQFYNPPEFQNATVRYITEDKKGRIWFSTQRGRVIRFENNQFTVIKDFGTAVIPKIFFDKDGWIWAGVQGTGLFAMEAEGGRILQQYVKGSSDNSLFALSGTDIDQLNDSIIAYGAGALNLVNKKTGKVRIIDYMQGLPSNSVQRLRIDRAGYLWIVTNNGLCRYNPFNDNITPYHKRDGVVLGEKTVAADYLCSEGFVMFAGGNALVFFQPEIFSSNQQPPDVSITDFKLNNEFLPIDSLTAQSELTVNYDQNSFSIYFSSLSYVNRDKLIYYYKMSGIDDQWIRADRQKLVNFSLLPPGHYTFQVYCENIDGVRSKNITSFSIFIRPPFWRRWWFISLMVLALGGLLYFIHRLRINRILAVENLRNRVARDLHDDMGSTLSTINILSTMAKSKLNTDNVRASEYLGKISDNSQRMMEAMDDIVWSIKPMNDSMQKITARMREIATSVLEAKDIDLRFRTDDSIEDVKMNMEARRDFFLLFKEAINNIAKYSKASEASVHLTVHHKRMMMIIKDNGVGFDIDAADGNGLGNMYKRAASLKGRIQIQSKPGEGTQITLNIPVQ</sequence>
<dbReference type="InterPro" id="IPR036890">
    <property type="entry name" value="HATPase_C_sf"/>
</dbReference>
<keyword evidence="1" id="KW-0597">Phosphoprotein</keyword>
<reference evidence="5 6" key="1">
    <citation type="submission" date="2019-03" db="EMBL/GenBank/DDBJ databases">
        <title>Genomic Encyclopedia of Archaeal and Bacterial Type Strains, Phase II (KMG-II): from individual species to whole genera.</title>
        <authorList>
            <person name="Goeker M."/>
        </authorList>
    </citation>
    <scope>NUCLEOTIDE SEQUENCE [LARGE SCALE GENOMIC DNA]</scope>
    <source>
        <strain evidence="5 6">DSM 28323</strain>
    </source>
</reference>
<dbReference type="InterPro" id="IPR011110">
    <property type="entry name" value="Reg_prop"/>
</dbReference>
<comment type="caution">
    <text evidence="5">The sequence shown here is derived from an EMBL/GenBank/DDBJ whole genome shotgun (WGS) entry which is preliminary data.</text>
</comment>
<proteinExistence type="predicted"/>
<dbReference type="AlphaFoldDB" id="A0A4R6J544"/>
<dbReference type="InterPro" id="IPR003594">
    <property type="entry name" value="HATPase_dom"/>
</dbReference>
<dbReference type="PANTHER" id="PTHR43547">
    <property type="entry name" value="TWO-COMPONENT HISTIDINE KINASE"/>
    <property type="match status" value="1"/>
</dbReference>
<dbReference type="InterPro" id="IPR015943">
    <property type="entry name" value="WD40/YVTN_repeat-like_dom_sf"/>
</dbReference>
<evidence type="ECO:0000313" key="6">
    <source>
        <dbReference type="Proteomes" id="UP000295741"/>
    </source>
</evidence>